<dbReference type="Proteomes" id="UP000275436">
    <property type="component" value="Unassembled WGS sequence"/>
</dbReference>
<protein>
    <submittedName>
        <fullName evidence="1">Uncharacterized protein</fullName>
    </submittedName>
</protein>
<comment type="caution">
    <text evidence="1">The sequence shown here is derived from an EMBL/GenBank/DDBJ whole genome shotgun (WGS) entry which is preliminary data.</text>
</comment>
<evidence type="ECO:0000313" key="2">
    <source>
        <dbReference type="Proteomes" id="UP000275436"/>
    </source>
</evidence>
<organism evidence="1 2">
    <name type="scientific">Mesorhizobium japonicum</name>
    <dbReference type="NCBI Taxonomy" id="2066070"/>
    <lineage>
        <taxon>Bacteria</taxon>
        <taxon>Pseudomonadati</taxon>
        <taxon>Pseudomonadota</taxon>
        <taxon>Alphaproteobacteria</taxon>
        <taxon>Hyphomicrobiales</taxon>
        <taxon>Phyllobacteriaceae</taxon>
        <taxon>Mesorhizobium</taxon>
    </lineage>
</organism>
<reference evidence="1 2" key="1">
    <citation type="journal article" date="2018" name="Mol. Plant Microbe Interact.">
        <title>Taxonomically Different Co-Microsymbionts of a Relict Legume, Oxytropis popoviana, Have Complementary Sets of Symbiotic Genes and Together Increase the Efficiency of Plant Nodulation.</title>
        <authorList>
            <person name="Safronova V."/>
            <person name="Belimov A."/>
            <person name="Sazanova A."/>
            <person name="Chirak E."/>
            <person name="Verkhozina A."/>
            <person name="Kuznetsova I."/>
            <person name="Andronov E."/>
            <person name="Puhalsky J."/>
            <person name="Tikhonovich I."/>
        </authorList>
    </citation>
    <scope>NUCLEOTIDE SEQUENCE [LARGE SCALE GENOMIC DNA]</scope>
    <source>
        <strain evidence="1 2">Opo-235</strain>
    </source>
</reference>
<accession>A0A3M9X974</accession>
<name>A0A3M9X974_9HYPH</name>
<sequence length="82" mass="9175">MITPQIIADVDFIPEISRMISFNHRVIAIRQRAIIREISVLDTKLDLNSCYRASPIAKVGRCQEKPPLIVVSSKCNVQPSVA</sequence>
<evidence type="ECO:0000313" key="1">
    <source>
        <dbReference type="EMBL" id="RNJ44455.1"/>
    </source>
</evidence>
<dbReference type="EMBL" id="QKOD01000004">
    <property type="protein sequence ID" value="RNJ44455.1"/>
    <property type="molecule type" value="Genomic_DNA"/>
</dbReference>
<gene>
    <name evidence="1" type="ORF">DNR46_17620</name>
</gene>
<dbReference type="AlphaFoldDB" id="A0A3M9X974"/>
<proteinExistence type="predicted"/>